<feature type="region of interest" description="Disordered" evidence="1">
    <location>
        <begin position="193"/>
        <end position="233"/>
    </location>
</feature>
<keyword evidence="3" id="KW-1185">Reference proteome</keyword>
<evidence type="ECO:0000313" key="3">
    <source>
        <dbReference type="Proteomes" id="UP000821853"/>
    </source>
</evidence>
<dbReference type="InterPro" id="IPR027417">
    <property type="entry name" value="P-loop_NTPase"/>
</dbReference>
<dbReference type="AlphaFoldDB" id="A0A9J6FYP7"/>
<gene>
    <name evidence="2" type="ORF">HPB48_010990</name>
</gene>
<organism evidence="2 3">
    <name type="scientific">Haemaphysalis longicornis</name>
    <name type="common">Bush tick</name>
    <dbReference type="NCBI Taxonomy" id="44386"/>
    <lineage>
        <taxon>Eukaryota</taxon>
        <taxon>Metazoa</taxon>
        <taxon>Ecdysozoa</taxon>
        <taxon>Arthropoda</taxon>
        <taxon>Chelicerata</taxon>
        <taxon>Arachnida</taxon>
        <taxon>Acari</taxon>
        <taxon>Parasitiformes</taxon>
        <taxon>Ixodida</taxon>
        <taxon>Ixodoidea</taxon>
        <taxon>Ixodidae</taxon>
        <taxon>Haemaphysalinae</taxon>
        <taxon>Haemaphysalis</taxon>
    </lineage>
</organism>
<protein>
    <recommendedName>
        <fullName evidence="4">ABC transporter domain-containing protein</fullName>
    </recommendedName>
</protein>
<feature type="compositionally biased region" description="Basic and acidic residues" evidence="1">
    <location>
        <begin position="219"/>
        <end position="233"/>
    </location>
</feature>
<feature type="compositionally biased region" description="Acidic residues" evidence="1">
    <location>
        <begin position="110"/>
        <end position="120"/>
    </location>
</feature>
<dbReference type="OrthoDB" id="10667779at2759"/>
<proteinExistence type="predicted"/>
<evidence type="ECO:0000256" key="1">
    <source>
        <dbReference type="SAM" id="MobiDB-lite"/>
    </source>
</evidence>
<comment type="caution">
    <text evidence="2">The sequence shown here is derived from an EMBL/GenBank/DDBJ whole genome shotgun (WGS) entry which is preliminary data.</text>
</comment>
<dbReference type="Proteomes" id="UP000821853">
    <property type="component" value="Chromosome 2"/>
</dbReference>
<evidence type="ECO:0008006" key="4">
    <source>
        <dbReference type="Google" id="ProtNLM"/>
    </source>
</evidence>
<evidence type="ECO:0000313" key="2">
    <source>
        <dbReference type="EMBL" id="KAH9367132.1"/>
    </source>
</evidence>
<feature type="region of interest" description="Disordered" evidence="1">
    <location>
        <begin position="93"/>
        <end position="130"/>
    </location>
</feature>
<dbReference type="SUPFAM" id="SSF52540">
    <property type="entry name" value="P-loop containing nucleoside triphosphate hydrolases"/>
    <property type="match status" value="1"/>
</dbReference>
<sequence>MVTLKSVNLLDKIDNLPSDLSGGMKRRLSLAIALASRPKVSTLGEPVFRHPEGASQCLPELGPRRPLHRCCPLAATKMATAMDVSMPKEEDKKSTMHIGSHGGSTCTEIQGEEITPDDTEGWAVSGKRAKQIATGKDFDAVKKTPRDPARQQAEQIGAVAAPRAENEKVKHKIADLDAIIKAISAKLTQLVALQQQRQPPPQVSNRREEPLEDEPEAEIDPRAHKEMEPTPKRRAIEGAKDRKLIAWIDNQDDGFGKLQASAKISNERLTALGQACQQMTATMQRIQAMMIKMQAQLQTLLGPPMPSAEPLNTPTMLKPCIGQPAQLLPQ</sequence>
<accession>A0A9J6FYP7</accession>
<name>A0A9J6FYP7_HAELO</name>
<dbReference type="EMBL" id="JABSTR010000004">
    <property type="protein sequence ID" value="KAH9367132.1"/>
    <property type="molecule type" value="Genomic_DNA"/>
</dbReference>
<dbReference type="VEuPathDB" id="VectorBase:HLOH_043918"/>
<reference evidence="2 3" key="1">
    <citation type="journal article" date="2020" name="Cell">
        <title>Large-Scale Comparative Analyses of Tick Genomes Elucidate Their Genetic Diversity and Vector Capacities.</title>
        <authorList>
            <consortium name="Tick Genome and Microbiome Consortium (TIGMIC)"/>
            <person name="Jia N."/>
            <person name="Wang J."/>
            <person name="Shi W."/>
            <person name="Du L."/>
            <person name="Sun Y."/>
            <person name="Zhan W."/>
            <person name="Jiang J.F."/>
            <person name="Wang Q."/>
            <person name="Zhang B."/>
            <person name="Ji P."/>
            <person name="Bell-Sakyi L."/>
            <person name="Cui X.M."/>
            <person name="Yuan T.T."/>
            <person name="Jiang B.G."/>
            <person name="Yang W.F."/>
            <person name="Lam T.T."/>
            <person name="Chang Q.C."/>
            <person name="Ding S.J."/>
            <person name="Wang X.J."/>
            <person name="Zhu J.G."/>
            <person name="Ruan X.D."/>
            <person name="Zhao L."/>
            <person name="Wei J.T."/>
            <person name="Ye R.Z."/>
            <person name="Que T.C."/>
            <person name="Du C.H."/>
            <person name="Zhou Y.H."/>
            <person name="Cheng J.X."/>
            <person name="Dai P.F."/>
            <person name="Guo W.B."/>
            <person name="Han X.H."/>
            <person name="Huang E.J."/>
            <person name="Li L.F."/>
            <person name="Wei W."/>
            <person name="Gao Y.C."/>
            <person name="Liu J.Z."/>
            <person name="Shao H.Z."/>
            <person name="Wang X."/>
            <person name="Wang C.C."/>
            <person name="Yang T.C."/>
            <person name="Huo Q.B."/>
            <person name="Li W."/>
            <person name="Chen H.Y."/>
            <person name="Chen S.E."/>
            <person name="Zhou L.G."/>
            <person name="Ni X.B."/>
            <person name="Tian J.H."/>
            <person name="Sheng Y."/>
            <person name="Liu T."/>
            <person name="Pan Y.S."/>
            <person name="Xia L.Y."/>
            <person name="Li J."/>
            <person name="Zhao F."/>
            <person name="Cao W.C."/>
        </authorList>
    </citation>
    <scope>NUCLEOTIDE SEQUENCE [LARGE SCALE GENOMIC DNA]</scope>
    <source>
        <strain evidence="2">HaeL-2018</strain>
    </source>
</reference>
<dbReference type="Gene3D" id="3.40.50.300">
    <property type="entry name" value="P-loop containing nucleotide triphosphate hydrolases"/>
    <property type="match status" value="1"/>
</dbReference>